<organism evidence="7 8">
    <name type="scientific">Hyaloscypha hepaticicola</name>
    <dbReference type="NCBI Taxonomy" id="2082293"/>
    <lineage>
        <taxon>Eukaryota</taxon>
        <taxon>Fungi</taxon>
        <taxon>Dikarya</taxon>
        <taxon>Ascomycota</taxon>
        <taxon>Pezizomycotina</taxon>
        <taxon>Leotiomycetes</taxon>
        <taxon>Helotiales</taxon>
        <taxon>Hyaloscyphaceae</taxon>
        <taxon>Hyaloscypha</taxon>
    </lineage>
</organism>
<comment type="function">
    <text evidence="5">Converts proline to delta-1-pyrroline-5-carboxylate.</text>
</comment>
<keyword evidence="4 5" id="KW-0642">Proline metabolism</keyword>
<dbReference type="EC" id="1.5.5.2" evidence="2 5"/>
<proteinExistence type="inferred from homology"/>
<dbReference type="PANTHER" id="PTHR13914:SF30">
    <property type="entry name" value="PROLINE DEHYDROGENASE"/>
    <property type="match status" value="1"/>
</dbReference>
<accession>A0A2J6Q3D4</accession>
<evidence type="ECO:0000256" key="5">
    <source>
        <dbReference type="RuleBase" id="RU364054"/>
    </source>
</evidence>
<dbReference type="OrthoDB" id="5464at2759"/>
<reference evidence="7 8" key="1">
    <citation type="submission" date="2016-05" db="EMBL/GenBank/DDBJ databases">
        <title>A degradative enzymes factory behind the ericoid mycorrhizal symbiosis.</title>
        <authorList>
            <consortium name="DOE Joint Genome Institute"/>
            <person name="Martino E."/>
            <person name="Morin E."/>
            <person name="Grelet G."/>
            <person name="Kuo A."/>
            <person name="Kohler A."/>
            <person name="Daghino S."/>
            <person name="Barry K."/>
            <person name="Choi C."/>
            <person name="Cichocki N."/>
            <person name="Clum A."/>
            <person name="Copeland A."/>
            <person name="Hainaut M."/>
            <person name="Haridas S."/>
            <person name="Labutti K."/>
            <person name="Lindquist E."/>
            <person name="Lipzen A."/>
            <person name="Khouja H.-R."/>
            <person name="Murat C."/>
            <person name="Ohm R."/>
            <person name="Olson A."/>
            <person name="Spatafora J."/>
            <person name="Veneault-Fourrey C."/>
            <person name="Henrissat B."/>
            <person name="Grigoriev I."/>
            <person name="Martin F."/>
            <person name="Perotto S."/>
        </authorList>
    </citation>
    <scope>NUCLEOTIDE SEQUENCE [LARGE SCALE GENOMIC DNA]</scope>
    <source>
        <strain evidence="7 8">UAMH 7357</strain>
    </source>
</reference>
<dbReference type="GO" id="GO:0005739">
    <property type="term" value="C:mitochondrion"/>
    <property type="evidence" value="ECO:0007669"/>
    <property type="project" value="TreeGrafter"/>
</dbReference>
<comment type="cofactor">
    <cofactor evidence="5">
        <name>FAD</name>
        <dbReference type="ChEBI" id="CHEBI:57692"/>
    </cofactor>
</comment>
<name>A0A2J6Q3D4_9HELO</name>
<dbReference type="GO" id="GO:0004657">
    <property type="term" value="F:proline dehydrogenase activity"/>
    <property type="evidence" value="ECO:0007669"/>
    <property type="project" value="UniProtKB-EC"/>
</dbReference>
<keyword evidence="5" id="KW-0274">FAD</keyword>
<dbReference type="InterPro" id="IPR015659">
    <property type="entry name" value="Proline_oxidase"/>
</dbReference>
<protein>
    <recommendedName>
        <fullName evidence="2 5">Proline dehydrogenase</fullName>
        <ecNumber evidence="2 5">1.5.5.2</ecNumber>
    </recommendedName>
</protein>
<dbReference type="InterPro" id="IPR002872">
    <property type="entry name" value="Proline_DH_dom"/>
</dbReference>
<dbReference type="GO" id="GO:0071949">
    <property type="term" value="F:FAD binding"/>
    <property type="evidence" value="ECO:0007669"/>
    <property type="project" value="TreeGrafter"/>
</dbReference>
<comment type="catalytic activity">
    <reaction evidence="5">
        <text>L-proline + a quinone = (S)-1-pyrroline-5-carboxylate + a quinol + H(+)</text>
        <dbReference type="Rhea" id="RHEA:23784"/>
        <dbReference type="ChEBI" id="CHEBI:15378"/>
        <dbReference type="ChEBI" id="CHEBI:17388"/>
        <dbReference type="ChEBI" id="CHEBI:24646"/>
        <dbReference type="ChEBI" id="CHEBI:60039"/>
        <dbReference type="ChEBI" id="CHEBI:132124"/>
        <dbReference type="EC" id="1.5.5.2"/>
    </reaction>
</comment>
<feature type="domain" description="Proline dehydrogenase" evidence="6">
    <location>
        <begin position="79"/>
        <end position="411"/>
    </location>
</feature>
<evidence type="ECO:0000256" key="1">
    <source>
        <dbReference type="ARBA" id="ARBA00005869"/>
    </source>
</evidence>
<dbReference type="InterPro" id="IPR029041">
    <property type="entry name" value="FAD-linked_oxidoreductase-like"/>
</dbReference>
<dbReference type="GO" id="GO:0010133">
    <property type="term" value="P:L-proline catabolic process to L-glutamate"/>
    <property type="evidence" value="ECO:0007669"/>
    <property type="project" value="TreeGrafter"/>
</dbReference>
<keyword evidence="3 5" id="KW-0560">Oxidoreductase</keyword>
<dbReference type="FunFam" id="3.20.20.220:FF:000013">
    <property type="entry name" value="Proline dehydrogenase"/>
    <property type="match status" value="1"/>
</dbReference>
<keyword evidence="5" id="KW-0285">Flavoprotein</keyword>
<evidence type="ECO:0000313" key="8">
    <source>
        <dbReference type="Proteomes" id="UP000235672"/>
    </source>
</evidence>
<dbReference type="Proteomes" id="UP000235672">
    <property type="component" value="Unassembled WGS sequence"/>
</dbReference>
<comment type="similarity">
    <text evidence="1 5">Belongs to the proline oxidase family.</text>
</comment>
<keyword evidence="8" id="KW-1185">Reference proteome</keyword>
<evidence type="ECO:0000256" key="4">
    <source>
        <dbReference type="ARBA" id="ARBA00023062"/>
    </source>
</evidence>
<sequence>MPKAHPLSILPLSSIVRSLAITSISSSPLLLGPSLAIMSKLAHTQSPLLSPDTNPLLRYLLKRTFYRQFCAGENATEVKHTVDSLKSIGFKGVILGYAKEVVMDEKHMISLSSCSDTNSETAEACIRNEIIPWANGTLGTVKMTCPGDFVALKFTGAGSQALYDLSNKRDPSPALREAIDSICKLAAERGVRLLFDAEQQAVQAGIDAWTLEYMRKYNSTTHGKAVIYGTYQAYLKATPSVLASHLAAARKDGFTLGVKLVRGAYLGSDPRHLIHDIKAHTDAAYNGIAESLALRSYNSILRPAESEKEAEFPQVNVVLAGHNHTSVRRIQTLRTLQARQGLPQTELVYAQLQGMADEVSCELVQAGKVAGEEGVKVDVPKAYKYLVWGTTGECMKYLLRRAQENRDAVERTLEGRNAMAGELVRRVKAAFGFNA</sequence>
<evidence type="ECO:0000256" key="2">
    <source>
        <dbReference type="ARBA" id="ARBA00012695"/>
    </source>
</evidence>
<evidence type="ECO:0000259" key="6">
    <source>
        <dbReference type="Pfam" id="PF01619"/>
    </source>
</evidence>
<dbReference type="AlphaFoldDB" id="A0A2J6Q3D4"/>
<dbReference type="Gene3D" id="3.20.20.220">
    <property type="match status" value="1"/>
</dbReference>
<dbReference type="EMBL" id="KZ613483">
    <property type="protein sequence ID" value="PMD20753.1"/>
    <property type="molecule type" value="Genomic_DNA"/>
</dbReference>
<evidence type="ECO:0000256" key="3">
    <source>
        <dbReference type="ARBA" id="ARBA00023002"/>
    </source>
</evidence>
<gene>
    <name evidence="7" type="ORF">NA56DRAFT_572843</name>
</gene>
<evidence type="ECO:0000313" key="7">
    <source>
        <dbReference type="EMBL" id="PMD20753.1"/>
    </source>
</evidence>
<dbReference type="Pfam" id="PF01619">
    <property type="entry name" value="Pro_dh"/>
    <property type="match status" value="1"/>
</dbReference>
<dbReference type="STRING" id="1745343.A0A2J6Q3D4"/>
<dbReference type="PANTHER" id="PTHR13914">
    <property type="entry name" value="PROLINE OXIDASE"/>
    <property type="match status" value="1"/>
</dbReference>
<dbReference type="SUPFAM" id="SSF51730">
    <property type="entry name" value="FAD-linked oxidoreductase"/>
    <property type="match status" value="1"/>
</dbReference>